<dbReference type="Gene3D" id="3.40.630.30">
    <property type="match status" value="1"/>
</dbReference>
<dbReference type="RefSeq" id="WP_123935841.1">
    <property type="nucleotide sequence ID" value="NZ_BSUW01000001.1"/>
</dbReference>
<keyword evidence="2" id="KW-0012">Acyltransferase</keyword>
<dbReference type="PANTHER" id="PTHR43072">
    <property type="entry name" value="N-ACETYLTRANSFERASE"/>
    <property type="match status" value="1"/>
</dbReference>
<proteinExistence type="predicted"/>
<reference evidence="4" key="3">
    <citation type="submission" date="2018-03" db="EMBL/GenBank/DDBJ databases">
        <authorList>
            <person name="Jeon C.O."/>
        </authorList>
    </citation>
    <scope>NUCLEOTIDE SEQUENCE</scope>
    <source>
        <strain evidence="4">JCM 31126</strain>
    </source>
</reference>
<dbReference type="GO" id="GO:0016747">
    <property type="term" value="F:acyltransferase activity, transferring groups other than amino-acyl groups"/>
    <property type="evidence" value="ECO:0007669"/>
    <property type="project" value="InterPro"/>
</dbReference>
<protein>
    <submittedName>
        <fullName evidence="4 5">N-acetyltransferase</fullName>
    </submittedName>
</protein>
<reference evidence="5" key="4">
    <citation type="submission" date="2023-02" db="EMBL/GenBank/DDBJ databases">
        <authorList>
            <person name="Sun Q."/>
            <person name="Mori K."/>
        </authorList>
    </citation>
    <scope>NUCLEOTIDE SEQUENCE</scope>
    <source>
        <strain evidence="5">NBRC 114545</strain>
    </source>
</reference>
<evidence type="ECO:0000313" key="5">
    <source>
        <dbReference type="EMBL" id="GMA72159.1"/>
    </source>
</evidence>
<dbReference type="InterPro" id="IPR016181">
    <property type="entry name" value="Acyl_CoA_acyltransferase"/>
</dbReference>
<dbReference type="InterPro" id="IPR000182">
    <property type="entry name" value="GNAT_dom"/>
</dbReference>
<reference evidence="5 7" key="2">
    <citation type="journal article" date="2014" name="Int. J. Syst. Evol. Microbiol.">
        <title>Complete genome sequence of Corynebacterium casei LMG S-19264T (=DSM 44701T), isolated from a smear-ripened cheese.</title>
        <authorList>
            <consortium name="US DOE Joint Genome Institute (JGI-PGF)"/>
            <person name="Walter F."/>
            <person name="Albersmeier A."/>
            <person name="Kalinowski J."/>
            <person name="Ruckert C."/>
        </authorList>
    </citation>
    <scope>NUCLEOTIDE SEQUENCE [LARGE SCALE GENOMIC DNA]</scope>
    <source>
        <strain evidence="5 7">NBRC 114545</strain>
    </source>
</reference>
<organism evidence="5 7">
    <name type="scientific">Tetragenococcus osmophilus</name>
    <dbReference type="NCBI Taxonomy" id="526944"/>
    <lineage>
        <taxon>Bacteria</taxon>
        <taxon>Bacillati</taxon>
        <taxon>Bacillota</taxon>
        <taxon>Bacilli</taxon>
        <taxon>Lactobacillales</taxon>
        <taxon>Enterococcaceae</taxon>
        <taxon>Tetragenococcus</taxon>
    </lineage>
</organism>
<sequence length="187" mass="21437">MAVPKIMIRKATSEDAQEIVAIYAPYVVKTTISFEQSVPDVAEFTKRITSTLQNYPYYIAQDEDENILGYAYAGAYNSRTSYELTAEISVYVKQNSEHEGIGTVLYKALEDQLKEQNIVNLLSNITAGNQKSEKFHEKHGFKRVGYLPHVGYKFDSWHDVIWMQKALYSDPTYLGRFIPFSKFSYGD</sequence>
<evidence type="ECO:0000313" key="7">
    <source>
        <dbReference type="Proteomes" id="UP001157039"/>
    </source>
</evidence>
<dbReference type="Pfam" id="PF13420">
    <property type="entry name" value="Acetyltransf_4"/>
    <property type="match status" value="1"/>
</dbReference>
<reference evidence="4 6" key="1">
    <citation type="journal article" date="2012" name="Int. J. Syst. Evol. Microbiol.">
        <title>Characterization of Tetragenococcus strains from sugar thick juice reveals a novel species, Tetragenococcus osmophilus sp. nov., and divides Tetragenococcus halophilus into two subspecies, T. halophilus subsp. halophilus subsp. nov. and T. halophilus subsp. flandriensis subsp. nov.</title>
        <authorList>
            <person name="Juste A."/>
            <person name="Van Trappen S."/>
            <person name="Verreth C."/>
            <person name="Cleenwerck I."/>
            <person name="De Vos P."/>
            <person name="Lievens B."/>
            <person name="Willems K.A."/>
        </authorList>
    </citation>
    <scope>NUCLEOTIDE SEQUENCE [LARGE SCALE GENOMIC DNA]</scope>
    <source>
        <strain evidence="4 6">JCM 31126</strain>
    </source>
</reference>
<keyword evidence="6" id="KW-1185">Reference proteome</keyword>
<dbReference type="EMBL" id="CP027783">
    <property type="protein sequence ID" value="AYW48167.1"/>
    <property type="molecule type" value="Genomic_DNA"/>
</dbReference>
<gene>
    <name evidence="4" type="ORF">C7K38_07135</name>
    <name evidence="5" type="ORF">GCM10025885_12080</name>
</gene>
<evidence type="ECO:0000313" key="4">
    <source>
        <dbReference type="EMBL" id="AYW48167.1"/>
    </source>
</evidence>
<dbReference type="KEGG" id="too:C7K38_07135"/>
<keyword evidence="1" id="KW-0808">Transferase</keyword>
<dbReference type="Proteomes" id="UP000268310">
    <property type="component" value="Chromosome"/>
</dbReference>
<dbReference type="AlphaFoldDB" id="A0AA38CY64"/>
<feature type="domain" description="N-acetyltransferase" evidence="3">
    <location>
        <begin position="6"/>
        <end position="168"/>
    </location>
</feature>
<evidence type="ECO:0000256" key="1">
    <source>
        <dbReference type="ARBA" id="ARBA00022679"/>
    </source>
</evidence>
<dbReference type="PANTHER" id="PTHR43072:SF23">
    <property type="entry name" value="UPF0039 PROTEIN C11D3.02C"/>
    <property type="match status" value="1"/>
</dbReference>
<accession>A0AA38CY64</accession>
<evidence type="ECO:0000259" key="3">
    <source>
        <dbReference type="PROSITE" id="PS51186"/>
    </source>
</evidence>
<dbReference type="CDD" id="cd04301">
    <property type="entry name" value="NAT_SF"/>
    <property type="match status" value="1"/>
</dbReference>
<evidence type="ECO:0000313" key="6">
    <source>
        <dbReference type="Proteomes" id="UP000268310"/>
    </source>
</evidence>
<dbReference type="Proteomes" id="UP001157039">
    <property type="component" value="Unassembled WGS sequence"/>
</dbReference>
<name>A0AA38CY64_9ENTE</name>
<dbReference type="EMBL" id="BSUW01000001">
    <property type="protein sequence ID" value="GMA72159.1"/>
    <property type="molecule type" value="Genomic_DNA"/>
</dbReference>
<dbReference type="PROSITE" id="PS51186">
    <property type="entry name" value="GNAT"/>
    <property type="match status" value="1"/>
</dbReference>
<evidence type="ECO:0000256" key="2">
    <source>
        <dbReference type="ARBA" id="ARBA00023315"/>
    </source>
</evidence>
<dbReference type="SUPFAM" id="SSF55729">
    <property type="entry name" value="Acyl-CoA N-acyltransferases (Nat)"/>
    <property type="match status" value="1"/>
</dbReference>